<reference evidence="1" key="1">
    <citation type="submission" date="2024-07" db="EMBL/GenBank/DDBJ databases">
        <title>Genome Analysis of a Potential Novel Vibrio Species Secreting pH- and Thermo-stable Alginate Lyase and its Application in Producing Alginate Oligosaccharides.</title>
        <authorList>
            <person name="Huang H."/>
            <person name="Bao K."/>
        </authorList>
    </citation>
    <scope>NUCLEOTIDE SEQUENCE</scope>
    <source>
        <strain evidence="1">HB236076</strain>
    </source>
</reference>
<organism evidence="1">
    <name type="scientific">Vibrio sp. HB236076</name>
    <dbReference type="NCBI Taxonomy" id="3232307"/>
    <lineage>
        <taxon>Bacteria</taxon>
        <taxon>Pseudomonadati</taxon>
        <taxon>Pseudomonadota</taxon>
        <taxon>Gammaproteobacteria</taxon>
        <taxon>Vibrionales</taxon>
        <taxon>Vibrionaceae</taxon>
        <taxon>Vibrio</taxon>
    </lineage>
</organism>
<gene>
    <name evidence="1" type="ORF">AB0763_09740</name>
</gene>
<evidence type="ECO:0000313" key="1">
    <source>
        <dbReference type="EMBL" id="XDK24497.1"/>
    </source>
</evidence>
<proteinExistence type="predicted"/>
<dbReference type="KEGG" id="vih:AB0763_09740"/>
<accession>A0AB39HCT8</accession>
<name>A0AB39HCT8_9VIBR</name>
<dbReference type="Pfam" id="PF08856">
    <property type="entry name" value="DUF1826"/>
    <property type="match status" value="1"/>
</dbReference>
<sequence>MSTVHLLDSELDDTEKPLSYAIDTAPNVLANIYQCEHNIALWQRKLDQSLVDNIETMLRNTSTLALVQTVTPDNAAQWIENRLSEHPCAKPLGEDIALVVDMFCCLFDLEEVGLRLTKLDKPMCPKFHVDHVPCRLVTTYVGTATEWLANQDVNRDKLGSGSAGLTDSESGLYSSAEVIKKVTPGDIALLKGSGWEGNEAKGIVHRSPAMNNDQPRLLLTLDMI</sequence>
<dbReference type="AlphaFoldDB" id="A0AB39HCT8"/>
<dbReference type="InterPro" id="IPR014955">
    <property type="entry name" value="DUF1826"/>
</dbReference>
<dbReference type="RefSeq" id="WP_306100873.1">
    <property type="nucleotide sequence ID" value="NZ_CP162601.1"/>
</dbReference>
<protein>
    <submittedName>
        <fullName evidence="1">DUF1826 domain-containing protein</fullName>
    </submittedName>
</protein>
<dbReference type="EMBL" id="CP162601">
    <property type="protein sequence ID" value="XDK24497.1"/>
    <property type="molecule type" value="Genomic_DNA"/>
</dbReference>